<keyword evidence="12" id="KW-1185">Reference proteome</keyword>
<dbReference type="InterPro" id="IPR009071">
    <property type="entry name" value="HMG_box_dom"/>
</dbReference>
<evidence type="ECO:0000313" key="13">
    <source>
        <dbReference type="WBParaSite" id="Pan_g1100.t1"/>
    </source>
</evidence>
<sequence length="422" mass="46921">MTDEIDEVKVFRKTDKEEAADGDIDQDPLSLGDVATNYPVASSSTGSLMPPGFGAGGLAAFSPLAYFSPGCYPSPVHPALPMMQTMMMHSPAYILAAYNMQMAANANNPAQQNGSTTPKSAAKMKSSAMKENRENHKDRIKKPLNAFMIFMQEMRPKLLQEEEFANMQSAELNRELGKRWTALDEAEQKVYFEKYRLGKAEHEKLYPNWSARDNYTVRRRRAAEKKPVQTVVKSNYAGSESSEPKKCRALFGVNNQAQWCRHCKRKKKCLLVRTHDNDDNSSSRDTSPTTPLSNVDLPDVHNPQPGPAQHQPPSMPLTTPFGNLSINENQNQHQQHPNVAQDVKPTLPLPPQPSAGMAPQPQQPMNPMMAQFGMPFPMYPFNFSPFMGMQMQQHLMSPGMGGAPIKTEYGIAPPIGNADMKP</sequence>
<evidence type="ECO:0000256" key="4">
    <source>
        <dbReference type="ARBA" id="ARBA00023015"/>
    </source>
</evidence>
<dbReference type="SMART" id="SM01366">
    <property type="entry name" value="c-clamp"/>
    <property type="match status" value="1"/>
</dbReference>
<evidence type="ECO:0000256" key="1">
    <source>
        <dbReference type="ARBA" id="ARBA00004123"/>
    </source>
</evidence>
<dbReference type="WBParaSite" id="Pan_g1100.t1">
    <property type="protein sequence ID" value="Pan_g1100.t1"/>
    <property type="gene ID" value="Pan_g1100"/>
</dbReference>
<dbReference type="GO" id="GO:0000785">
    <property type="term" value="C:chromatin"/>
    <property type="evidence" value="ECO:0007669"/>
    <property type="project" value="TreeGrafter"/>
</dbReference>
<comment type="similarity">
    <text evidence="2">Belongs to the TCF/LEF family.</text>
</comment>
<dbReference type="GO" id="GO:0060070">
    <property type="term" value="P:canonical Wnt signaling pathway"/>
    <property type="evidence" value="ECO:0007669"/>
    <property type="project" value="TreeGrafter"/>
</dbReference>
<evidence type="ECO:0000256" key="3">
    <source>
        <dbReference type="ARBA" id="ARBA00022687"/>
    </source>
</evidence>
<reference evidence="13" key="2">
    <citation type="submission" date="2020-10" db="UniProtKB">
        <authorList>
            <consortium name="WormBaseParasite"/>
        </authorList>
    </citation>
    <scope>IDENTIFICATION</scope>
</reference>
<evidence type="ECO:0000256" key="9">
    <source>
        <dbReference type="PROSITE-ProRule" id="PRU00267"/>
    </source>
</evidence>
<dbReference type="GO" id="GO:1990907">
    <property type="term" value="C:beta-catenin-TCF complex"/>
    <property type="evidence" value="ECO:0007669"/>
    <property type="project" value="TreeGrafter"/>
</dbReference>
<dbReference type="PANTHER" id="PTHR10373">
    <property type="entry name" value="TRANSCRIPTION FACTOR 7 FAMILY MEMBER"/>
    <property type="match status" value="1"/>
</dbReference>
<keyword evidence="6" id="KW-0010">Activator</keyword>
<feature type="compositionally biased region" description="Low complexity" evidence="10">
    <location>
        <begin position="108"/>
        <end position="127"/>
    </location>
</feature>
<feature type="compositionally biased region" description="Polar residues" evidence="10">
    <location>
        <begin position="316"/>
        <end position="326"/>
    </location>
</feature>
<dbReference type="InterPro" id="IPR036910">
    <property type="entry name" value="HMG_box_dom_sf"/>
</dbReference>
<comment type="subcellular location">
    <subcellularLocation>
        <location evidence="1">Nucleus</location>
    </subcellularLocation>
</comment>
<keyword evidence="4" id="KW-0805">Transcription regulation</keyword>
<dbReference type="GO" id="GO:0000981">
    <property type="term" value="F:DNA-binding transcription factor activity, RNA polymerase II-specific"/>
    <property type="evidence" value="ECO:0007669"/>
    <property type="project" value="TreeGrafter"/>
</dbReference>
<dbReference type="SMART" id="SM00398">
    <property type="entry name" value="HMG"/>
    <property type="match status" value="1"/>
</dbReference>
<dbReference type="GO" id="GO:0000978">
    <property type="term" value="F:RNA polymerase II cis-regulatory region sequence-specific DNA binding"/>
    <property type="evidence" value="ECO:0007669"/>
    <property type="project" value="TreeGrafter"/>
</dbReference>
<dbReference type="PROSITE" id="PS50118">
    <property type="entry name" value="HMG_BOX_2"/>
    <property type="match status" value="1"/>
</dbReference>
<evidence type="ECO:0000256" key="8">
    <source>
        <dbReference type="ARBA" id="ARBA00023242"/>
    </source>
</evidence>
<feature type="region of interest" description="Disordered" evidence="10">
    <location>
        <begin position="108"/>
        <end position="136"/>
    </location>
</feature>
<feature type="region of interest" description="Disordered" evidence="10">
    <location>
        <begin position="275"/>
        <end position="346"/>
    </location>
</feature>
<feature type="domain" description="HMG box" evidence="11">
    <location>
        <begin position="140"/>
        <end position="210"/>
    </location>
</feature>
<feature type="compositionally biased region" description="Basic and acidic residues" evidence="10">
    <location>
        <begin position="7"/>
        <end position="19"/>
    </location>
</feature>
<keyword evidence="8 9" id="KW-0539">Nucleus</keyword>
<evidence type="ECO:0000256" key="5">
    <source>
        <dbReference type="ARBA" id="ARBA00023125"/>
    </source>
</evidence>
<name>A0A7E4UPR5_PANRE</name>
<keyword evidence="5 9" id="KW-0238">DNA-binding</keyword>
<evidence type="ECO:0000256" key="6">
    <source>
        <dbReference type="ARBA" id="ARBA00023159"/>
    </source>
</evidence>
<evidence type="ECO:0000256" key="7">
    <source>
        <dbReference type="ARBA" id="ARBA00023163"/>
    </source>
</evidence>
<keyword evidence="3" id="KW-0879">Wnt signaling pathway</keyword>
<evidence type="ECO:0000313" key="12">
    <source>
        <dbReference type="Proteomes" id="UP000492821"/>
    </source>
</evidence>
<dbReference type="Pfam" id="PF00505">
    <property type="entry name" value="HMG_box"/>
    <property type="match status" value="1"/>
</dbReference>
<dbReference type="Proteomes" id="UP000492821">
    <property type="component" value="Unassembled WGS sequence"/>
</dbReference>
<proteinExistence type="inferred from homology"/>
<dbReference type="PANTHER" id="PTHR10373:SF38">
    <property type="entry name" value="PROTEIN PANGOLIN, ISOFORM J"/>
    <property type="match status" value="1"/>
</dbReference>
<organism evidence="12 13">
    <name type="scientific">Panagrellus redivivus</name>
    <name type="common">Microworm</name>
    <dbReference type="NCBI Taxonomy" id="6233"/>
    <lineage>
        <taxon>Eukaryota</taxon>
        <taxon>Metazoa</taxon>
        <taxon>Ecdysozoa</taxon>
        <taxon>Nematoda</taxon>
        <taxon>Chromadorea</taxon>
        <taxon>Rhabditida</taxon>
        <taxon>Tylenchina</taxon>
        <taxon>Panagrolaimomorpha</taxon>
        <taxon>Panagrolaimoidea</taxon>
        <taxon>Panagrolaimidae</taxon>
        <taxon>Panagrellus</taxon>
    </lineage>
</organism>
<dbReference type="Gene3D" id="1.10.30.10">
    <property type="entry name" value="High mobility group box domain"/>
    <property type="match status" value="1"/>
</dbReference>
<dbReference type="InterPro" id="IPR024940">
    <property type="entry name" value="TCF/LEF"/>
</dbReference>
<reference evidence="12" key="1">
    <citation type="journal article" date="2013" name="Genetics">
        <title>The draft genome and transcriptome of Panagrellus redivivus are shaped by the harsh demands of a free-living lifestyle.</title>
        <authorList>
            <person name="Srinivasan J."/>
            <person name="Dillman A.R."/>
            <person name="Macchietto M.G."/>
            <person name="Heikkinen L."/>
            <person name="Lakso M."/>
            <person name="Fracchia K.M."/>
            <person name="Antoshechkin I."/>
            <person name="Mortazavi A."/>
            <person name="Wong G."/>
            <person name="Sternberg P.W."/>
        </authorList>
    </citation>
    <scope>NUCLEOTIDE SEQUENCE [LARGE SCALE GENOMIC DNA]</scope>
    <source>
        <strain evidence="12">MT8872</strain>
    </source>
</reference>
<evidence type="ECO:0000256" key="10">
    <source>
        <dbReference type="SAM" id="MobiDB-lite"/>
    </source>
</evidence>
<feature type="DNA-binding region" description="HMG box" evidence="9">
    <location>
        <begin position="140"/>
        <end position="210"/>
    </location>
</feature>
<evidence type="ECO:0000259" key="11">
    <source>
        <dbReference type="PROSITE" id="PS50118"/>
    </source>
</evidence>
<protein>
    <submittedName>
        <fullName evidence="13">HMG box domain-containing protein</fullName>
    </submittedName>
</protein>
<accession>A0A7E4UPR5</accession>
<dbReference type="AlphaFoldDB" id="A0A7E4UPR5"/>
<keyword evidence="7" id="KW-0804">Transcription</keyword>
<feature type="region of interest" description="Disordered" evidence="10">
    <location>
        <begin position="1"/>
        <end position="30"/>
    </location>
</feature>
<evidence type="ECO:0000256" key="2">
    <source>
        <dbReference type="ARBA" id="ARBA00006569"/>
    </source>
</evidence>
<feature type="compositionally biased region" description="Low complexity" evidence="10">
    <location>
        <begin position="327"/>
        <end position="338"/>
    </location>
</feature>
<dbReference type="SUPFAM" id="SSF47095">
    <property type="entry name" value="HMG-box"/>
    <property type="match status" value="1"/>
</dbReference>